<dbReference type="Gene3D" id="3.40.50.1010">
    <property type="entry name" value="5'-nuclease"/>
    <property type="match status" value="1"/>
</dbReference>
<reference evidence="4 5" key="1">
    <citation type="journal article" date="2016" name="BMC Genomics">
        <title>Comparative genomics reveals Cyclospora cayetanensis possesses coccidia-like metabolism and invasion components but unique surface antigens.</title>
        <authorList>
            <person name="Liu S."/>
            <person name="Wang L."/>
            <person name="Zheng H."/>
            <person name="Xu Z."/>
            <person name="Roellig D.M."/>
            <person name="Li N."/>
            <person name="Frace M.A."/>
            <person name="Tang K."/>
            <person name="Arrowood M.J."/>
            <person name="Moss D.M."/>
            <person name="Zhang L."/>
            <person name="Feng Y."/>
            <person name="Xiao L."/>
        </authorList>
    </citation>
    <scope>NUCLEOTIDE SEQUENCE [LARGE SCALE GENOMIC DNA]</scope>
    <source>
        <strain evidence="4 5">CHN_HEN01</strain>
    </source>
</reference>
<dbReference type="VEuPathDB" id="ToxoDB:cyc_03065"/>
<dbReference type="Pfam" id="PF24779">
    <property type="entry name" value="UTP23_sensor"/>
    <property type="match status" value="1"/>
</dbReference>
<feature type="domain" description="UTP23 sensor motif region" evidence="3">
    <location>
        <begin position="189"/>
        <end position="204"/>
    </location>
</feature>
<evidence type="ECO:0000259" key="3">
    <source>
        <dbReference type="Pfam" id="PF24779"/>
    </source>
</evidence>
<organism evidence="4 5">
    <name type="scientific">Cyclospora cayetanensis</name>
    <dbReference type="NCBI Taxonomy" id="88456"/>
    <lineage>
        <taxon>Eukaryota</taxon>
        <taxon>Sar</taxon>
        <taxon>Alveolata</taxon>
        <taxon>Apicomplexa</taxon>
        <taxon>Conoidasida</taxon>
        <taxon>Coccidia</taxon>
        <taxon>Eucoccidiorida</taxon>
        <taxon>Eimeriorina</taxon>
        <taxon>Eimeriidae</taxon>
        <taxon>Cyclospora</taxon>
    </lineage>
</organism>
<dbReference type="PANTHER" id="PTHR12416">
    <property type="entry name" value="RRNA-PROCESSING PROTEIN UTP23 HOMOLOG"/>
    <property type="match status" value="1"/>
</dbReference>
<proteinExistence type="predicted"/>
<dbReference type="EMBL" id="JROU02001668">
    <property type="protein sequence ID" value="OEH75682.1"/>
    <property type="molecule type" value="Genomic_DNA"/>
</dbReference>
<feature type="coiled-coil region" evidence="1">
    <location>
        <begin position="138"/>
        <end position="194"/>
    </location>
</feature>
<evidence type="ECO:0000313" key="4">
    <source>
        <dbReference type="EMBL" id="OEH75682.1"/>
    </source>
</evidence>
<dbReference type="InterPro" id="IPR057776">
    <property type="entry name" value="UTP23_sensor"/>
</dbReference>
<dbReference type="VEuPathDB" id="ToxoDB:LOC34619820"/>
<keyword evidence="5" id="KW-1185">Reference proteome</keyword>
<feature type="compositionally biased region" description="Basic and acidic residues" evidence="2">
    <location>
        <begin position="227"/>
        <end position="237"/>
    </location>
</feature>
<gene>
    <name evidence="4" type="ORF">cyc_03065</name>
</gene>
<name>A0A1D3CWV7_9EIME</name>
<evidence type="ECO:0000256" key="2">
    <source>
        <dbReference type="SAM" id="MobiDB-lite"/>
    </source>
</evidence>
<keyword evidence="1" id="KW-0175">Coiled coil</keyword>
<evidence type="ECO:0000256" key="1">
    <source>
        <dbReference type="SAM" id="Coils"/>
    </source>
</evidence>
<dbReference type="Proteomes" id="UP000095192">
    <property type="component" value="Unassembled WGS sequence"/>
</dbReference>
<sequence>MRVARKKSFKKIMRFYATHFGIQEPYQLIGMVHQGISSVRLFVSSVDGTFLAACIRHKVNVAELLPRVLCDVTPCIMKEVRTLPGAQGAAAAAKRYKRRVPGLPLLFLFKGVLQVEQPTKFSLVRAQQQQRASAKGPLAAAAAEKRRLAADRKQQLEKLQQQGVDCSGLLLQQQKEELQKQRELERAAKRKRKKGVNPLACRKSTKMIIEAPKLSDGKKVRSRRVKLSKEDVKPEGS</sequence>
<dbReference type="AlphaFoldDB" id="A0A1D3CWV7"/>
<feature type="region of interest" description="Disordered" evidence="2">
    <location>
        <begin position="207"/>
        <end position="237"/>
    </location>
</feature>
<evidence type="ECO:0000313" key="5">
    <source>
        <dbReference type="Proteomes" id="UP000095192"/>
    </source>
</evidence>
<comment type="caution">
    <text evidence="4">The sequence shown here is derived from an EMBL/GenBank/DDBJ whole genome shotgun (WGS) entry which is preliminary data.</text>
</comment>
<protein>
    <recommendedName>
        <fullName evidence="3">UTP23 sensor motif region domain-containing protein</fullName>
    </recommendedName>
</protein>
<dbReference type="InParanoid" id="A0A1D3CWV7"/>
<accession>A0A1D3CWV7</accession>